<dbReference type="InterPro" id="IPR008906">
    <property type="entry name" value="HATC_C_dom"/>
</dbReference>
<proteinExistence type="predicted"/>
<feature type="transmembrane region" description="Helical" evidence="1">
    <location>
        <begin position="23"/>
        <end position="42"/>
    </location>
</feature>
<dbReference type="PANTHER" id="PTHR46289">
    <property type="entry name" value="52 KDA REPRESSOR OF THE INHIBITOR OF THE PROTEIN KINASE-LIKE PROTEIN-RELATED"/>
    <property type="match status" value="1"/>
</dbReference>
<dbReference type="SUPFAM" id="SSF53098">
    <property type="entry name" value="Ribonuclease H-like"/>
    <property type="match status" value="1"/>
</dbReference>
<feature type="domain" description="HAT C-terminal dimerisation" evidence="2">
    <location>
        <begin position="21"/>
        <end position="76"/>
    </location>
</feature>
<evidence type="ECO:0000313" key="3">
    <source>
        <dbReference type="EMBL" id="CAF2201679.1"/>
    </source>
</evidence>
<accession>A0A816ZE01</accession>
<reference evidence="3" key="1">
    <citation type="submission" date="2021-02" db="EMBL/GenBank/DDBJ databases">
        <authorList>
            <person name="Nowell W R."/>
        </authorList>
    </citation>
    <scope>NUCLEOTIDE SEQUENCE</scope>
</reference>
<dbReference type="GO" id="GO:0046983">
    <property type="term" value="F:protein dimerization activity"/>
    <property type="evidence" value="ECO:0007669"/>
    <property type="project" value="InterPro"/>
</dbReference>
<dbReference type="Pfam" id="PF05699">
    <property type="entry name" value="Dimer_Tnp_hAT"/>
    <property type="match status" value="1"/>
</dbReference>
<protein>
    <recommendedName>
        <fullName evidence="2">HAT C-terminal dimerisation domain-containing protein</fullName>
    </recommendedName>
</protein>
<organism evidence="3 4">
    <name type="scientific">Rotaria magnacalcarata</name>
    <dbReference type="NCBI Taxonomy" id="392030"/>
    <lineage>
        <taxon>Eukaryota</taxon>
        <taxon>Metazoa</taxon>
        <taxon>Spiralia</taxon>
        <taxon>Gnathifera</taxon>
        <taxon>Rotifera</taxon>
        <taxon>Eurotatoria</taxon>
        <taxon>Bdelloidea</taxon>
        <taxon>Philodinida</taxon>
        <taxon>Philodinidae</taxon>
        <taxon>Rotaria</taxon>
    </lineage>
</organism>
<sequence length="102" mass="11871">MLKDTNLENIVDLYHQVLPLKQAFPTIMSLIIIAMTIPISSTTRERTFSKMKLIKTTTRNTMSDKRLNDLCVLEVERDFAIDFEQLMNDFADLHKNGRILLK</sequence>
<keyword evidence="1" id="KW-0472">Membrane</keyword>
<dbReference type="InterPro" id="IPR012337">
    <property type="entry name" value="RNaseH-like_sf"/>
</dbReference>
<dbReference type="Proteomes" id="UP000663824">
    <property type="component" value="Unassembled WGS sequence"/>
</dbReference>
<dbReference type="PANTHER" id="PTHR46289:SF14">
    <property type="entry name" value="DUF4371 DOMAIN-CONTAINING PROTEIN"/>
    <property type="match status" value="1"/>
</dbReference>
<comment type="caution">
    <text evidence="3">The sequence shown here is derived from an EMBL/GenBank/DDBJ whole genome shotgun (WGS) entry which is preliminary data.</text>
</comment>
<evidence type="ECO:0000256" key="1">
    <source>
        <dbReference type="SAM" id="Phobius"/>
    </source>
</evidence>
<evidence type="ECO:0000313" key="4">
    <source>
        <dbReference type="Proteomes" id="UP000663824"/>
    </source>
</evidence>
<name>A0A816ZE01_9BILA</name>
<dbReference type="EMBL" id="CAJNRE010019541">
    <property type="protein sequence ID" value="CAF2201679.1"/>
    <property type="molecule type" value="Genomic_DNA"/>
</dbReference>
<dbReference type="InterPro" id="IPR052958">
    <property type="entry name" value="IFN-induced_PKR_regulator"/>
</dbReference>
<dbReference type="AlphaFoldDB" id="A0A816ZE01"/>
<evidence type="ECO:0000259" key="2">
    <source>
        <dbReference type="Pfam" id="PF05699"/>
    </source>
</evidence>
<gene>
    <name evidence="3" type="ORF">MBJ925_LOCUS35418</name>
</gene>
<keyword evidence="1" id="KW-0812">Transmembrane</keyword>
<keyword evidence="1" id="KW-1133">Transmembrane helix</keyword>